<dbReference type="InterPro" id="IPR042176">
    <property type="entry name" value="Pantoate_ligase_C"/>
</dbReference>
<organism evidence="10">
    <name type="scientific">Francisella tularensis subsp. holarctica</name>
    <dbReference type="NCBI Taxonomy" id="119857"/>
    <lineage>
        <taxon>Bacteria</taxon>
        <taxon>Pseudomonadati</taxon>
        <taxon>Pseudomonadota</taxon>
        <taxon>Gammaproteobacteria</taxon>
        <taxon>Thiotrichales</taxon>
        <taxon>Francisellaceae</taxon>
        <taxon>Francisella</taxon>
    </lineage>
</organism>
<dbReference type="RefSeq" id="WP_003018203.1">
    <property type="nucleotide sequence ID" value="NZ_AP023459.1"/>
</dbReference>
<keyword evidence="3 8" id="KW-0436">Ligase</keyword>
<dbReference type="EC" id="6.3.2.1" evidence="8"/>
<comment type="catalytic activity">
    <reaction evidence="7 8">
        <text>(R)-pantoate + beta-alanine + ATP = (R)-pantothenate + AMP + diphosphate + H(+)</text>
        <dbReference type="Rhea" id="RHEA:10912"/>
        <dbReference type="ChEBI" id="CHEBI:15378"/>
        <dbReference type="ChEBI" id="CHEBI:15980"/>
        <dbReference type="ChEBI" id="CHEBI:29032"/>
        <dbReference type="ChEBI" id="CHEBI:30616"/>
        <dbReference type="ChEBI" id="CHEBI:33019"/>
        <dbReference type="ChEBI" id="CHEBI:57966"/>
        <dbReference type="ChEBI" id="CHEBI:456215"/>
        <dbReference type="EC" id="6.3.2.1"/>
    </reaction>
</comment>
<dbReference type="InterPro" id="IPR003721">
    <property type="entry name" value="Pantoate_ligase"/>
</dbReference>
<evidence type="ECO:0000256" key="8">
    <source>
        <dbReference type="HAMAP-Rule" id="MF_00158"/>
    </source>
</evidence>
<keyword evidence="5 8" id="KW-0547">Nucleotide-binding</keyword>
<sequence>MIIADNIKQFHSIRNSLIKQQKIGFVPTMGALHNGHISLIKKAKSENDVVIVSIFVNPTQFNNPNDYQTYPNQLQQDIQILASLDVDVLFNPSEKDIYPDGNLLRIEPKLEIANILEGKSRPGHFSGTLTVVLKLLQITKPNNLYLGEKDYQQVMLIKQLVKDFFINTKIIVCPTQRQPSGLPLSSRNKNLTSTDIEIANKIYEILRQDDFSNLEELTNKINSTGAKLQYIQKLNNRIFLAFYIGKVRLIDNFLKETGPSC</sequence>
<dbReference type="KEGG" id="ftz:CH68_727"/>
<comment type="pathway">
    <text evidence="1 8">Cofactor biosynthesis; (R)-pantothenate biosynthesis; (R)-pantothenate from (R)-pantoate and beta-alanine: step 1/1.</text>
</comment>
<dbReference type="PANTHER" id="PTHR21299:SF1">
    <property type="entry name" value="PANTOATE--BETA-ALANINE LIGASE"/>
    <property type="match status" value="1"/>
</dbReference>
<feature type="binding site" evidence="8">
    <location>
        <begin position="184"/>
        <end position="187"/>
    </location>
    <ligand>
        <name>ATP</name>
        <dbReference type="ChEBI" id="CHEBI:30616"/>
    </ligand>
</feature>
<dbReference type="Gene3D" id="3.40.50.620">
    <property type="entry name" value="HUPs"/>
    <property type="match status" value="1"/>
</dbReference>
<dbReference type="EMBL" id="JAAGJP010000004">
    <property type="protein sequence ID" value="NDS67741.1"/>
    <property type="molecule type" value="Genomic_DNA"/>
</dbReference>
<dbReference type="HAMAP" id="MF_00158">
    <property type="entry name" value="PanC"/>
    <property type="match status" value="1"/>
</dbReference>
<dbReference type="HOGENOM" id="CLU_047148_0_2_6"/>
<dbReference type="GO" id="GO:0004592">
    <property type="term" value="F:pantoate-beta-alanine ligase activity"/>
    <property type="evidence" value="ECO:0007669"/>
    <property type="project" value="UniProtKB-UniRule"/>
</dbReference>
<dbReference type="Pfam" id="PF02569">
    <property type="entry name" value="Pantoate_ligase"/>
    <property type="match status" value="1"/>
</dbReference>
<comment type="miscellaneous">
    <text evidence="8">The reaction proceeds by a bi uni uni bi ping pong mechanism.</text>
</comment>
<evidence type="ECO:0000256" key="7">
    <source>
        <dbReference type="ARBA" id="ARBA00048258"/>
    </source>
</evidence>
<comment type="similarity">
    <text evidence="2 8">Belongs to the pantothenate synthetase family.</text>
</comment>
<comment type="caution">
    <text evidence="10">The sequence shown here is derived from an EMBL/GenBank/DDBJ whole genome shotgun (WGS) entry which is preliminary data.</text>
</comment>
<feature type="binding site" evidence="8">
    <location>
        <begin position="29"/>
        <end position="36"/>
    </location>
    <ligand>
        <name>ATP</name>
        <dbReference type="ChEBI" id="CHEBI:30616"/>
    </ligand>
</feature>
<dbReference type="AlphaFoldDB" id="A0A0B3VN04"/>
<proteinExistence type="inferred from homology"/>
<protein>
    <recommendedName>
        <fullName evidence="8">Pantothenate synthetase</fullName>
        <shortName evidence="8">PS</shortName>
        <ecNumber evidence="8">6.3.2.1</ecNumber>
    </recommendedName>
    <alternativeName>
        <fullName evidence="8">Pantoate--beta-alanine ligase</fullName>
    </alternativeName>
    <alternativeName>
        <fullName evidence="8">Pantoate-activating enzyme</fullName>
    </alternativeName>
</protein>
<keyword evidence="6 8" id="KW-0067">ATP-binding</keyword>
<dbReference type="eggNOG" id="COG0414">
    <property type="taxonomic scope" value="Bacteria"/>
</dbReference>
<dbReference type="InterPro" id="IPR004821">
    <property type="entry name" value="Cyt_trans-like"/>
</dbReference>
<comment type="function">
    <text evidence="8">Catalyzes the condensation of pantoate with beta-alanine in an ATP-dependent reaction via a pantoyl-adenylate intermediate.</text>
</comment>
<dbReference type="EMBL" id="JAAGKH010000003">
    <property type="protein sequence ID" value="NDR88308.1"/>
    <property type="molecule type" value="Genomic_DNA"/>
</dbReference>
<feature type="binding site" evidence="8">
    <location>
        <position position="60"/>
    </location>
    <ligand>
        <name>(R)-pantoate</name>
        <dbReference type="ChEBI" id="CHEBI:15980"/>
    </ligand>
</feature>
<accession>A0A0B3VN04</accession>
<evidence type="ECO:0000256" key="3">
    <source>
        <dbReference type="ARBA" id="ARBA00022598"/>
    </source>
</evidence>
<dbReference type="UniPathway" id="UPA00028">
    <property type="reaction ID" value="UER00005"/>
</dbReference>
<evidence type="ECO:0000256" key="5">
    <source>
        <dbReference type="ARBA" id="ARBA00022741"/>
    </source>
</evidence>
<dbReference type="PANTHER" id="PTHR21299">
    <property type="entry name" value="CYTIDYLATE KINASE/PANTOATE-BETA-ALANINE LIGASE"/>
    <property type="match status" value="1"/>
</dbReference>
<dbReference type="NCBIfam" id="TIGR00018">
    <property type="entry name" value="panC"/>
    <property type="match status" value="1"/>
</dbReference>
<comment type="caution">
    <text evidence="8">Lacks conserved residue(s) required for the propagation of feature annotation.</text>
</comment>
<evidence type="ECO:0000256" key="4">
    <source>
        <dbReference type="ARBA" id="ARBA00022655"/>
    </source>
</evidence>
<evidence type="ECO:0000256" key="2">
    <source>
        <dbReference type="ARBA" id="ARBA00009256"/>
    </source>
</evidence>
<dbReference type="InterPro" id="IPR014729">
    <property type="entry name" value="Rossmann-like_a/b/a_fold"/>
</dbReference>
<feature type="binding site" evidence="8">
    <location>
        <position position="60"/>
    </location>
    <ligand>
        <name>beta-alanine</name>
        <dbReference type="ChEBI" id="CHEBI:57966"/>
    </ligand>
</feature>
<dbReference type="GO" id="GO:0005524">
    <property type="term" value="F:ATP binding"/>
    <property type="evidence" value="ECO:0007669"/>
    <property type="project" value="UniProtKB-KW"/>
</dbReference>
<feature type="binding site" evidence="8">
    <location>
        <begin position="147"/>
        <end position="150"/>
    </location>
    <ligand>
        <name>ATP</name>
        <dbReference type="ChEBI" id="CHEBI:30616"/>
    </ligand>
</feature>
<dbReference type="SMR" id="A0A0B3VN04"/>
<dbReference type="SUPFAM" id="SSF52374">
    <property type="entry name" value="Nucleotidylyl transferase"/>
    <property type="match status" value="1"/>
</dbReference>
<comment type="subcellular location">
    <subcellularLocation>
        <location evidence="8">Cytoplasm</location>
    </subcellularLocation>
</comment>
<dbReference type="Gene3D" id="3.30.1300.10">
    <property type="entry name" value="Pantoate-beta-alanine ligase, C-terminal domain"/>
    <property type="match status" value="1"/>
</dbReference>
<evidence type="ECO:0000313" key="9">
    <source>
        <dbReference type="EMBL" id="NDR88308.1"/>
    </source>
</evidence>
<keyword evidence="8" id="KW-0963">Cytoplasm</keyword>
<reference evidence="10" key="2">
    <citation type="submission" date="2020-02" db="EMBL/GenBank/DDBJ databases">
        <title>Using affinity propagation clustering for identifying bacterial clades and subclades with whole-genome sequences of Francisella tularensis.</title>
        <authorList>
            <person name="Homeier-Bachmann T."/>
            <person name="Abdel-Glil M.Y."/>
            <person name="Hackbart A."/>
            <person name="Hotzel H."/>
            <person name="Tomaso H."/>
        </authorList>
    </citation>
    <scope>NUCLEOTIDE SEQUENCE</scope>
    <source>
        <strain evidence="10">15T0085</strain>
        <strain evidence="9">17T1429</strain>
    </source>
</reference>
<reference evidence="10" key="1">
    <citation type="submission" date="2019-08" db="EMBL/GenBank/DDBJ databases">
        <authorList>
            <person name="Busch A."/>
        </authorList>
    </citation>
    <scope>NUCLEOTIDE SEQUENCE</scope>
    <source>
        <strain evidence="10">15T0085</strain>
        <strain evidence="9">17T1429</strain>
    </source>
</reference>
<dbReference type="KEGG" id="ftv:CH67_993"/>
<feature type="active site" description="Proton donor" evidence="8">
    <location>
        <position position="36"/>
    </location>
</feature>
<dbReference type="KEGG" id="ftc:DA46_3"/>
<feature type="binding site" evidence="8">
    <location>
        <position position="153"/>
    </location>
    <ligand>
        <name>(R)-pantoate</name>
        <dbReference type="ChEBI" id="CHEBI:15980"/>
    </ligand>
</feature>
<dbReference type="OMA" id="RENAHTI"/>
<evidence type="ECO:0000313" key="10">
    <source>
        <dbReference type="EMBL" id="NDS67741.1"/>
    </source>
</evidence>
<name>A0A0B3VN04_FRATU</name>
<evidence type="ECO:0000256" key="6">
    <source>
        <dbReference type="ARBA" id="ARBA00022840"/>
    </source>
</evidence>
<dbReference type="GO" id="GO:0005829">
    <property type="term" value="C:cytosol"/>
    <property type="evidence" value="ECO:0007669"/>
    <property type="project" value="TreeGrafter"/>
</dbReference>
<gene>
    <name evidence="8 10" type="primary">panC</name>
    <name evidence="10" type="ORF">FWI86_01030</name>
    <name evidence="9" type="ORF">FWJ04_00915</name>
</gene>
<comment type="subunit">
    <text evidence="8">Homodimer.</text>
</comment>
<dbReference type="GO" id="GO:0015940">
    <property type="term" value="P:pantothenate biosynthetic process"/>
    <property type="evidence" value="ECO:0007669"/>
    <property type="project" value="UniProtKB-UniRule"/>
</dbReference>
<dbReference type="NCBIfam" id="TIGR00125">
    <property type="entry name" value="cyt_tran_rel"/>
    <property type="match status" value="1"/>
</dbReference>
<evidence type="ECO:0000256" key="1">
    <source>
        <dbReference type="ARBA" id="ARBA00004990"/>
    </source>
</evidence>
<keyword evidence="4 8" id="KW-0566">Pantothenate biosynthesis</keyword>